<comment type="caution">
    <text evidence="1">The sequence shown here is derived from an EMBL/GenBank/DDBJ whole genome shotgun (WGS) entry which is preliminary data.</text>
</comment>
<organism evidence="1 2">
    <name type="scientific">Pholiota conissans</name>
    <dbReference type="NCBI Taxonomy" id="109636"/>
    <lineage>
        <taxon>Eukaryota</taxon>
        <taxon>Fungi</taxon>
        <taxon>Dikarya</taxon>
        <taxon>Basidiomycota</taxon>
        <taxon>Agaricomycotina</taxon>
        <taxon>Agaricomycetes</taxon>
        <taxon>Agaricomycetidae</taxon>
        <taxon>Agaricales</taxon>
        <taxon>Agaricineae</taxon>
        <taxon>Strophariaceae</taxon>
        <taxon>Pholiota</taxon>
    </lineage>
</organism>
<reference evidence="1" key="1">
    <citation type="submission" date="2020-11" db="EMBL/GenBank/DDBJ databases">
        <authorList>
            <consortium name="DOE Joint Genome Institute"/>
            <person name="Ahrendt S."/>
            <person name="Riley R."/>
            <person name="Andreopoulos W."/>
            <person name="Labutti K."/>
            <person name="Pangilinan J."/>
            <person name="Ruiz-Duenas F.J."/>
            <person name="Barrasa J.M."/>
            <person name="Sanchez-Garcia M."/>
            <person name="Camarero S."/>
            <person name="Miyauchi S."/>
            <person name="Serrano A."/>
            <person name="Linde D."/>
            <person name="Babiker R."/>
            <person name="Drula E."/>
            <person name="Ayuso-Fernandez I."/>
            <person name="Pacheco R."/>
            <person name="Padilla G."/>
            <person name="Ferreira P."/>
            <person name="Barriuso J."/>
            <person name="Kellner H."/>
            <person name="Castanera R."/>
            <person name="Alfaro M."/>
            <person name="Ramirez L."/>
            <person name="Pisabarro A.G."/>
            <person name="Kuo A."/>
            <person name="Tritt A."/>
            <person name="Lipzen A."/>
            <person name="He G."/>
            <person name="Yan M."/>
            <person name="Ng V."/>
            <person name="Cullen D."/>
            <person name="Martin F."/>
            <person name="Rosso M.-N."/>
            <person name="Henrissat B."/>
            <person name="Hibbett D."/>
            <person name="Martinez A.T."/>
            <person name="Grigoriev I.V."/>
        </authorList>
    </citation>
    <scope>NUCLEOTIDE SEQUENCE</scope>
    <source>
        <strain evidence="1">CIRM-BRFM 674</strain>
    </source>
</reference>
<evidence type="ECO:0000313" key="1">
    <source>
        <dbReference type="EMBL" id="KAF9472554.1"/>
    </source>
</evidence>
<accession>A0A9P6CTY1</accession>
<dbReference type="AlphaFoldDB" id="A0A9P6CTY1"/>
<evidence type="ECO:0000313" key="2">
    <source>
        <dbReference type="Proteomes" id="UP000807469"/>
    </source>
</evidence>
<gene>
    <name evidence="1" type="ORF">BDN70DRAFT_454671</name>
</gene>
<sequence length="151" mass="16445">MSAAYSVLRGVETQCAGGCHTRSSLPAGMGSSSRWYGFGEVIYIQSAPIPTGRPWLGSIYPCRPQCLGLLLSGSRPSYPSRESSVISLTIVLCMALVQSVQYAAASEARPAGIWVLPLMRWKGEREIQIGRMRGVADVRVDVSTLHRFKIN</sequence>
<protein>
    <submittedName>
        <fullName evidence="1">Uncharacterized protein</fullName>
    </submittedName>
</protein>
<proteinExistence type="predicted"/>
<keyword evidence="2" id="KW-1185">Reference proteome</keyword>
<name>A0A9P6CTY1_9AGAR</name>
<dbReference type="EMBL" id="MU155523">
    <property type="protein sequence ID" value="KAF9472554.1"/>
    <property type="molecule type" value="Genomic_DNA"/>
</dbReference>
<dbReference type="Proteomes" id="UP000807469">
    <property type="component" value="Unassembled WGS sequence"/>
</dbReference>